<evidence type="ECO:0000313" key="2">
    <source>
        <dbReference type="Proteomes" id="UP000658720"/>
    </source>
</evidence>
<dbReference type="RefSeq" id="WP_194019467.1">
    <property type="nucleotide sequence ID" value="NZ_JADEVV010000016.1"/>
</dbReference>
<gene>
    <name evidence="1" type="ORF">IQ217_07500</name>
</gene>
<proteinExistence type="predicted"/>
<accession>A0ABR9VQS8</accession>
<dbReference type="SUPFAM" id="SSF53137">
    <property type="entry name" value="Translational machinery components"/>
    <property type="match status" value="1"/>
</dbReference>
<reference evidence="1 2" key="1">
    <citation type="submission" date="2020-10" db="EMBL/GenBank/DDBJ databases">
        <authorList>
            <person name="Castelo-Branco R."/>
            <person name="Eusebio N."/>
            <person name="Adriana R."/>
            <person name="Vieira A."/>
            <person name="Brugerolle De Fraissinette N."/>
            <person name="Rezende De Castro R."/>
            <person name="Schneider M.P."/>
            <person name="Vasconcelos V."/>
            <person name="Leao P.N."/>
        </authorList>
    </citation>
    <scope>NUCLEOTIDE SEQUENCE [LARGE SCALE GENOMIC DNA]</scope>
    <source>
        <strain evidence="1 2">LEGE 00031</strain>
    </source>
</reference>
<organism evidence="1 2">
    <name type="scientific">Synechocystis salina LEGE 00031</name>
    <dbReference type="NCBI Taxonomy" id="1828736"/>
    <lineage>
        <taxon>Bacteria</taxon>
        <taxon>Bacillati</taxon>
        <taxon>Cyanobacteriota</taxon>
        <taxon>Cyanophyceae</taxon>
        <taxon>Synechococcales</taxon>
        <taxon>Merismopediaceae</taxon>
        <taxon>Synechocystis</taxon>
    </lineage>
</organism>
<dbReference type="EMBL" id="JADEVV010000016">
    <property type="protein sequence ID" value="MBE9253699.1"/>
    <property type="molecule type" value="Genomic_DNA"/>
</dbReference>
<comment type="caution">
    <text evidence="1">The sequence shown here is derived from an EMBL/GenBank/DDBJ whole genome shotgun (WGS) entry which is preliminary data.</text>
</comment>
<protein>
    <submittedName>
        <fullName evidence="1">Uncharacterized protein</fullName>
    </submittedName>
</protein>
<name>A0ABR9VQS8_9SYNC</name>
<sequence length="134" mass="15009">MSNQLGLWIDHKKAVIVSIAETEEKIKEILSDVETQPRRSGDSPMKGSYEALQVPADDSQQNTLTQDFNTYYDELIDYIRNAESIFIFGPSSAKNELKQCLEANNLGAKVIGMETSDSMTNPQIVAKVRDFFAD</sequence>
<keyword evidence="2" id="KW-1185">Reference proteome</keyword>
<evidence type="ECO:0000313" key="1">
    <source>
        <dbReference type="EMBL" id="MBE9253699.1"/>
    </source>
</evidence>
<dbReference type="Proteomes" id="UP000658720">
    <property type="component" value="Unassembled WGS sequence"/>
</dbReference>